<evidence type="ECO:0000313" key="1">
    <source>
        <dbReference type="EMBL" id="ETO05788.1"/>
    </source>
</evidence>
<proteinExistence type="predicted"/>
<organism evidence="1 2">
    <name type="scientific">Reticulomyxa filosa</name>
    <dbReference type="NCBI Taxonomy" id="46433"/>
    <lineage>
        <taxon>Eukaryota</taxon>
        <taxon>Sar</taxon>
        <taxon>Rhizaria</taxon>
        <taxon>Retaria</taxon>
        <taxon>Foraminifera</taxon>
        <taxon>Monothalamids</taxon>
        <taxon>Reticulomyxidae</taxon>
        <taxon>Reticulomyxa</taxon>
    </lineage>
</organism>
<accession>X6LV33</accession>
<dbReference type="InterPro" id="IPR016024">
    <property type="entry name" value="ARM-type_fold"/>
</dbReference>
<dbReference type="AlphaFoldDB" id="X6LV33"/>
<gene>
    <name evidence="1" type="ORF">RFI_31606</name>
</gene>
<comment type="caution">
    <text evidence="1">The sequence shown here is derived from an EMBL/GenBank/DDBJ whole genome shotgun (WGS) entry which is preliminary data.</text>
</comment>
<protein>
    <submittedName>
        <fullName evidence="1">Uncharacterized protein</fullName>
    </submittedName>
</protein>
<evidence type="ECO:0000313" key="2">
    <source>
        <dbReference type="Proteomes" id="UP000023152"/>
    </source>
</evidence>
<dbReference type="EMBL" id="ASPP01027773">
    <property type="protein sequence ID" value="ETO05788.1"/>
    <property type="molecule type" value="Genomic_DNA"/>
</dbReference>
<keyword evidence="2" id="KW-1185">Reference proteome</keyword>
<dbReference type="Gene3D" id="1.25.10.10">
    <property type="entry name" value="Leucine-rich Repeat Variant"/>
    <property type="match status" value="1"/>
</dbReference>
<sequence>MKLNKKQLDNVFECLNGSKYENECIRELCEKSLETISIKLNDQQLNRVYNAFIYGLKDKYIWGHKSCAKPLDKIATKASEKQLEKFFNALMSGLKDEDHYVRKSCITLIHMKKHLKKFQRNGMKKQSEKVFNGLISVSKYLTDINDKSLAELLKKISTKLNDKQFIYW</sequence>
<dbReference type="SUPFAM" id="SSF48371">
    <property type="entry name" value="ARM repeat"/>
    <property type="match status" value="1"/>
</dbReference>
<reference evidence="1 2" key="1">
    <citation type="journal article" date="2013" name="Curr. Biol.">
        <title>The Genome of the Foraminiferan Reticulomyxa filosa.</title>
        <authorList>
            <person name="Glockner G."/>
            <person name="Hulsmann N."/>
            <person name="Schleicher M."/>
            <person name="Noegel A.A."/>
            <person name="Eichinger L."/>
            <person name="Gallinger C."/>
            <person name="Pawlowski J."/>
            <person name="Sierra R."/>
            <person name="Euteneuer U."/>
            <person name="Pillet L."/>
            <person name="Moustafa A."/>
            <person name="Platzer M."/>
            <person name="Groth M."/>
            <person name="Szafranski K."/>
            <person name="Schliwa M."/>
        </authorList>
    </citation>
    <scope>NUCLEOTIDE SEQUENCE [LARGE SCALE GENOMIC DNA]</scope>
</reference>
<name>X6LV33_RETFI</name>
<dbReference type="Proteomes" id="UP000023152">
    <property type="component" value="Unassembled WGS sequence"/>
</dbReference>
<dbReference type="InterPro" id="IPR011989">
    <property type="entry name" value="ARM-like"/>
</dbReference>